<reference evidence="3 4" key="1">
    <citation type="submission" date="2018-10" db="EMBL/GenBank/DDBJ databases">
        <title>Paraburkholderia sp. 7MK8-2, isolated from soil.</title>
        <authorList>
            <person name="Gao Z.-H."/>
            <person name="Qiu L.-H."/>
        </authorList>
    </citation>
    <scope>NUCLEOTIDE SEQUENCE [LARGE SCALE GENOMIC DNA]</scope>
    <source>
        <strain evidence="3 4">7MK8-2</strain>
    </source>
</reference>
<comment type="caution">
    <text evidence="3">The sequence shown here is derived from an EMBL/GenBank/DDBJ whole genome shotgun (WGS) entry which is preliminary data.</text>
</comment>
<dbReference type="InterPro" id="IPR003010">
    <property type="entry name" value="C-N_Hydrolase"/>
</dbReference>
<keyword evidence="4" id="KW-1185">Reference proteome</keyword>
<dbReference type="Proteomes" id="UP000280434">
    <property type="component" value="Unassembled WGS sequence"/>
</dbReference>
<proteinExistence type="predicted"/>
<dbReference type="RefSeq" id="WP_121275895.1">
    <property type="nucleotide sequence ID" value="NZ_RBZV01000001.1"/>
</dbReference>
<gene>
    <name evidence="3" type="ORF">D7S89_04530</name>
</gene>
<accession>A0A494XSF9</accession>
<dbReference type="AlphaFoldDB" id="A0A494XSF9"/>
<dbReference type="PANTHER" id="PTHR43674:SF2">
    <property type="entry name" value="BETA-UREIDOPROPIONASE"/>
    <property type="match status" value="1"/>
</dbReference>
<dbReference type="Pfam" id="PF00795">
    <property type="entry name" value="CN_hydrolase"/>
    <property type="match status" value="1"/>
</dbReference>
<evidence type="ECO:0000313" key="3">
    <source>
        <dbReference type="EMBL" id="RKP52752.1"/>
    </source>
</evidence>
<dbReference type="CDD" id="cd07197">
    <property type="entry name" value="nitrilase"/>
    <property type="match status" value="1"/>
</dbReference>
<organism evidence="3 4">
    <name type="scientific">Trinickia fusca</name>
    <dbReference type="NCBI Taxonomy" id="2419777"/>
    <lineage>
        <taxon>Bacteria</taxon>
        <taxon>Pseudomonadati</taxon>
        <taxon>Pseudomonadota</taxon>
        <taxon>Betaproteobacteria</taxon>
        <taxon>Burkholderiales</taxon>
        <taxon>Burkholderiaceae</taxon>
        <taxon>Trinickia</taxon>
    </lineage>
</organism>
<dbReference type="PROSITE" id="PS50263">
    <property type="entry name" value="CN_HYDROLASE"/>
    <property type="match status" value="1"/>
</dbReference>
<protein>
    <submittedName>
        <fullName evidence="3">Carbon-nitrogen hydrolase family protein</fullName>
    </submittedName>
</protein>
<dbReference type="EMBL" id="RBZV01000001">
    <property type="protein sequence ID" value="RKP52752.1"/>
    <property type="molecule type" value="Genomic_DNA"/>
</dbReference>
<dbReference type="GO" id="GO:0016811">
    <property type="term" value="F:hydrolase activity, acting on carbon-nitrogen (but not peptide) bonds, in linear amides"/>
    <property type="evidence" value="ECO:0007669"/>
    <property type="project" value="TreeGrafter"/>
</dbReference>
<name>A0A494XSF9_9BURK</name>
<evidence type="ECO:0000259" key="2">
    <source>
        <dbReference type="PROSITE" id="PS50263"/>
    </source>
</evidence>
<dbReference type="Gene3D" id="3.60.110.10">
    <property type="entry name" value="Carbon-nitrogen hydrolase"/>
    <property type="match status" value="1"/>
</dbReference>
<dbReference type="SUPFAM" id="SSF56317">
    <property type="entry name" value="Carbon-nitrogen hydrolase"/>
    <property type="match status" value="1"/>
</dbReference>
<sequence>MKLTVCELPDDPAAMDAAWDHLERTLKAEPTDVLVLPEFAGVSSFWTRPTFDAHVWREAVALQAQLPERFARLAARRVLGSRVVEVDGRRLNQSFLWTPTEGFQAGRAKAWLPQEEGAWEETWFDRGEPLIEPTVHEGLSFATLMCTEVVVSHAPWPLGHAGVQLIAVPRTTGGHRRWEVATQMAAILSGAFVASANRRGDDFAGGSWIVDPDGTELARTDAHQPVVTIEVDLAQTHAARGTYPRNIADPFGTWRRAP</sequence>
<evidence type="ECO:0000313" key="4">
    <source>
        <dbReference type="Proteomes" id="UP000280434"/>
    </source>
</evidence>
<dbReference type="PANTHER" id="PTHR43674">
    <property type="entry name" value="NITRILASE C965.09-RELATED"/>
    <property type="match status" value="1"/>
</dbReference>
<feature type="domain" description="CN hydrolase" evidence="2">
    <location>
        <begin position="1"/>
        <end position="233"/>
    </location>
</feature>
<keyword evidence="1 3" id="KW-0378">Hydrolase</keyword>
<dbReference type="OrthoDB" id="8817375at2"/>
<evidence type="ECO:0000256" key="1">
    <source>
        <dbReference type="ARBA" id="ARBA00022801"/>
    </source>
</evidence>
<dbReference type="InterPro" id="IPR036526">
    <property type="entry name" value="C-N_Hydrolase_sf"/>
</dbReference>
<dbReference type="InterPro" id="IPR050345">
    <property type="entry name" value="Aliph_Amidase/BUP"/>
</dbReference>